<keyword evidence="3" id="KW-1185">Reference proteome</keyword>
<evidence type="ECO:0000313" key="3">
    <source>
        <dbReference type="Proteomes" id="UP000064939"/>
    </source>
</evidence>
<dbReference type="OrthoDB" id="6707137at2"/>
<feature type="transmembrane region" description="Helical" evidence="1">
    <location>
        <begin position="7"/>
        <end position="29"/>
    </location>
</feature>
<sequence length="148" mass="17379">MATLTRYFIWFFFLMFIFTCICGVLAALLPQGVGGILTVIPYMIAMIWVLFKFIKQQKRAPSQSERIKFTWGLNLIFWLFNVIFVFLGIFLFSKGDPEIWKIFVLYLKEPRFILTIGCLFLLIAIPLGLITYWFYGPQAQRMAQKIHS</sequence>
<feature type="transmembrane region" description="Helical" evidence="1">
    <location>
        <begin position="112"/>
        <end position="135"/>
    </location>
</feature>
<keyword evidence="1" id="KW-1133">Transmembrane helix</keyword>
<accession>A0A0N9WDD1</accession>
<feature type="transmembrane region" description="Helical" evidence="1">
    <location>
        <begin position="75"/>
        <end position="92"/>
    </location>
</feature>
<organism evidence="2 3">
    <name type="scientific">Acinetobacter equi</name>
    <dbReference type="NCBI Taxonomy" id="1324350"/>
    <lineage>
        <taxon>Bacteria</taxon>
        <taxon>Pseudomonadati</taxon>
        <taxon>Pseudomonadota</taxon>
        <taxon>Gammaproteobacteria</taxon>
        <taxon>Moraxellales</taxon>
        <taxon>Moraxellaceae</taxon>
        <taxon>Acinetobacter</taxon>
    </lineage>
</organism>
<keyword evidence="1" id="KW-0812">Transmembrane</keyword>
<dbReference type="InterPro" id="IPR047730">
    <property type="entry name" value="ABZJ_00895-like"/>
</dbReference>
<feature type="transmembrane region" description="Helical" evidence="1">
    <location>
        <begin position="35"/>
        <end position="54"/>
    </location>
</feature>
<protein>
    <submittedName>
        <fullName evidence="2">Uncharacterized protein</fullName>
    </submittedName>
</protein>
<reference evidence="2 3" key="1">
    <citation type="journal article" date="2015" name="Int. J. Syst. Evol. Microbiol.">
        <title>Acinetobacter equi sp. nov. isolated from horse faeces.</title>
        <authorList>
            <person name="Poppel M.T."/>
            <person name="Skiebe E."/>
            <person name="Laue M."/>
            <person name="Bergmann H."/>
            <person name="Ebersberger I."/>
            <person name="Garn T."/>
            <person name="Fruth A."/>
            <person name="Baumgardt S."/>
            <person name="Busse H.J."/>
            <person name="Wilharm G."/>
        </authorList>
    </citation>
    <scope>NUCLEOTIDE SEQUENCE [LARGE SCALE GENOMIC DNA]</scope>
    <source>
        <strain evidence="2 3">114</strain>
    </source>
</reference>
<dbReference type="EMBL" id="CP012808">
    <property type="protein sequence ID" value="ALH95316.1"/>
    <property type="molecule type" value="Genomic_DNA"/>
</dbReference>
<dbReference type="RefSeq" id="WP_054581208.1">
    <property type="nucleotide sequence ID" value="NZ_CP012808.1"/>
</dbReference>
<name>A0A0N9WDD1_9GAMM</name>
<evidence type="ECO:0000256" key="1">
    <source>
        <dbReference type="SAM" id="Phobius"/>
    </source>
</evidence>
<dbReference type="AlphaFoldDB" id="A0A0N9WDD1"/>
<proteinExistence type="predicted"/>
<keyword evidence="1" id="KW-0472">Membrane</keyword>
<gene>
    <name evidence="2" type="ORF">AOY20_07085</name>
</gene>
<dbReference type="Proteomes" id="UP000064939">
    <property type="component" value="Chromosome"/>
</dbReference>
<dbReference type="NCBIfam" id="NF038216">
    <property type="entry name" value="ABZJ_00895_fam"/>
    <property type="match status" value="1"/>
</dbReference>
<evidence type="ECO:0000313" key="2">
    <source>
        <dbReference type="EMBL" id="ALH95316.1"/>
    </source>
</evidence>
<dbReference type="KEGG" id="aei:AOY20_07085"/>